<reference evidence="4" key="2">
    <citation type="submission" date="2020-09" db="EMBL/GenBank/DDBJ databases">
        <authorList>
            <person name="Sun Q."/>
            <person name="Kim S."/>
        </authorList>
    </citation>
    <scope>NUCLEOTIDE SEQUENCE</scope>
    <source>
        <strain evidence="4">KCTC 32182</strain>
    </source>
</reference>
<evidence type="ECO:0000256" key="1">
    <source>
        <dbReference type="SAM" id="Phobius"/>
    </source>
</evidence>
<accession>A0A918P092</accession>
<dbReference type="PANTHER" id="PTHR30273:SF2">
    <property type="entry name" value="PROTEIN FECR"/>
    <property type="match status" value="1"/>
</dbReference>
<protein>
    <recommendedName>
        <fullName evidence="6">FecR family protein</fullName>
    </recommendedName>
</protein>
<proteinExistence type="predicted"/>
<dbReference type="AlphaFoldDB" id="A0A918P092"/>
<dbReference type="EMBL" id="BMYX01000004">
    <property type="protein sequence ID" value="GGY09908.1"/>
    <property type="molecule type" value="Genomic_DNA"/>
</dbReference>
<dbReference type="Gene3D" id="2.60.120.1440">
    <property type="match status" value="1"/>
</dbReference>
<dbReference type="Pfam" id="PF04773">
    <property type="entry name" value="FecR"/>
    <property type="match status" value="1"/>
</dbReference>
<keyword evidence="1" id="KW-1133">Transmembrane helix</keyword>
<dbReference type="PIRSF" id="PIRSF018266">
    <property type="entry name" value="FecR"/>
    <property type="match status" value="1"/>
</dbReference>
<reference evidence="4" key="1">
    <citation type="journal article" date="2014" name="Int. J. Syst. Evol. Microbiol.">
        <title>Complete genome sequence of Corynebacterium casei LMG S-19264T (=DSM 44701T), isolated from a smear-ripened cheese.</title>
        <authorList>
            <consortium name="US DOE Joint Genome Institute (JGI-PGF)"/>
            <person name="Walter F."/>
            <person name="Albersmeier A."/>
            <person name="Kalinowski J."/>
            <person name="Ruckert C."/>
        </authorList>
    </citation>
    <scope>NUCLEOTIDE SEQUENCE</scope>
    <source>
        <strain evidence="4">KCTC 32182</strain>
    </source>
</reference>
<dbReference type="PANTHER" id="PTHR30273">
    <property type="entry name" value="PERIPLASMIC SIGNAL SENSOR AND SIGMA FACTOR ACTIVATOR FECR-RELATED"/>
    <property type="match status" value="1"/>
</dbReference>
<feature type="domain" description="FecR N-terminal" evidence="3">
    <location>
        <begin position="15"/>
        <end position="58"/>
    </location>
</feature>
<organism evidence="4 5">
    <name type="scientific">Paludibacterium paludis</name>
    <dbReference type="NCBI Taxonomy" id="1225769"/>
    <lineage>
        <taxon>Bacteria</taxon>
        <taxon>Pseudomonadati</taxon>
        <taxon>Pseudomonadota</taxon>
        <taxon>Betaproteobacteria</taxon>
        <taxon>Neisseriales</taxon>
        <taxon>Chromobacteriaceae</taxon>
        <taxon>Paludibacterium</taxon>
    </lineage>
</organism>
<dbReference type="GO" id="GO:0016989">
    <property type="term" value="F:sigma factor antagonist activity"/>
    <property type="evidence" value="ECO:0007669"/>
    <property type="project" value="TreeGrafter"/>
</dbReference>
<evidence type="ECO:0008006" key="6">
    <source>
        <dbReference type="Google" id="ProtNLM"/>
    </source>
</evidence>
<sequence>MNPPQDRTQDCGRLAAEWLVRLSAEENPAEKARIESAFAAWKRADPRHAEAAHRLESLLGQIVALREDDSPPARAILDRAQSVFAPKRRTRRAITLALAIGAVGLSAGLAAHGPGLARLTADIATAPSEWKTVTLADGSRLTLRHGAAVNVRMNATSREVELVSGEMLADVARDIDRPFLVTTPDGRIRALGTRFIVSRRTGQTELFMLHSRTEARASDFAIPARIVSAGQGVRITPAAIEPLDSIRPSDLEADWRPPRLVANDRPLPEVLDALGKYRCGGLHYDREALSRIRVFAVLPLDDNDKALDLLQDSLPGLRVNRSVPCWTTVKPARPG</sequence>
<name>A0A918P092_9NEIS</name>
<dbReference type="InterPro" id="IPR032623">
    <property type="entry name" value="FecR_N"/>
</dbReference>
<dbReference type="InterPro" id="IPR012373">
    <property type="entry name" value="Ferrdict_sens_TM"/>
</dbReference>
<evidence type="ECO:0000259" key="2">
    <source>
        <dbReference type="Pfam" id="PF04773"/>
    </source>
</evidence>
<comment type="caution">
    <text evidence="4">The sequence shown here is derived from an EMBL/GenBank/DDBJ whole genome shotgun (WGS) entry which is preliminary data.</text>
</comment>
<evidence type="ECO:0000313" key="4">
    <source>
        <dbReference type="EMBL" id="GGY09908.1"/>
    </source>
</evidence>
<dbReference type="Proteomes" id="UP000645257">
    <property type="component" value="Unassembled WGS sequence"/>
</dbReference>
<evidence type="ECO:0000259" key="3">
    <source>
        <dbReference type="Pfam" id="PF16220"/>
    </source>
</evidence>
<feature type="domain" description="FecR protein" evidence="2">
    <location>
        <begin position="122"/>
        <end position="207"/>
    </location>
</feature>
<evidence type="ECO:0000313" key="5">
    <source>
        <dbReference type="Proteomes" id="UP000645257"/>
    </source>
</evidence>
<dbReference type="InterPro" id="IPR006860">
    <property type="entry name" value="FecR"/>
</dbReference>
<keyword evidence="1" id="KW-0472">Membrane</keyword>
<keyword evidence="1" id="KW-0812">Transmembrane</keyword>
<keyword evidence="5" id="KW-1185">Reference proteome</keyword>
<dbReference type="Pfam" id="PF16220">
    <property type="entry name" value="DUF4880"/>
    <property type="match status" value="1"/>
</dbReference>
<gene>
    <name evidence="4" type="ORF">GCM10011289_11000</name>
</gene>
<dbReference type="RefSeq" id="WP_189532066.1">
    <property type="nucleotide sequence ID" value="NZ_BMYX01000004.1"/>
</dbReference>
<feature type="transmembrane region" description="Helical" evidence="1">
    <location>
        <begin position="93"/>
        <end position="111"/>
    </location>
</feature>